<comment type="caution">
    <text evidence="13">The sequence shown here is derived from an EMBL/GenBank/DDBJ whole genome shotgun (WGS) entry which is preliminary data.</text>
</comment>
<keyword evidence="7" id="KW-0093">Biotin biosynthesis</keyword>
<evidence type="ECO:0000259" key="12">
    <source>
        <dbReference type="Pfam" id="PF00155"/>
    </source>
</evidence>
<keyword evidence="6 11" id="KW-0808">Transferase</keyword>
<dbReference type="InterPro" id="IPR015422">
    <property type="entry name" value="PyrdxlP-dep_Trfase_small"/>
</dbReference>
<accession>A0A1T2X6M7</accession>
<dbReference type="GO" id="GO:0009102">
    <property type="term" value="P:biotin biosynthetic process"/>
    <property type="evidence" value="ECO:0007669"/>
    <property type="project" value="UniProtKB-UniRule"/>
</dbReference>
<evidence type="ECO:0000256" key="7">
    <source>
        <dbReference type="ARBA" id="ARBA00022756"/>
    </source>
</evidence>
<dbReference type="Gene3D" id="3.40.640.10">
    <property type="entry name" value="Type I PLP-dependent aspartate aminotransferase-like (Major domain)"/>
    <property type="match status" value="1"/>
</dbReference>
<keyword evidence="14" id="KW-1185">Reference proteome</keyword>
<evidence type="ECO:0000256" key="1">
    <source>
        <dbReference type="ARBA" id="ARBA00001933"/>
    </source>
</evidence>
<dbReference type="InterPro" id="IPR004839">
    <property type="entry name" value="Aminotransferase_I/II_large"/>
</dbReference>
<comment type="pathway">
    <text evidence="3 11">Cofactor biosynthesis; biotin biosynthesis.</text>
</comment>
<dbReference type="CDD" id="cd06454">
    <property type="entry name" value="KBL_like"/>
    <property type="match status" value="1"/>
</dbReference>
<gene>
    <name evidence="13" type="ORF">BVG16_19515</name>
</gene>
<comment type="cofactor">
    <cofactor evidence="1 10 11">
        <name>pyridoxal 5'-phosphate</name>
        <dbReference type="ChEBI" id="CHEBI:597326"/>
    </cofactor>
</comment>
<evidence type="ECO:0000313" key="13">
    <source>
        <dbReference type="EMBL" id="OPA75538.1"/>
    </source>
</evidence>
<dbReference type="InterPro" id="IPR015421">
    <property type="entry name" value="PyrdxlP-dep_Trfase_major"/>
</dbReference>
<dbReference type="GO" id="GO:0008710">
    <property type="term" value="F:8-amino-7-oxononanoate synthase activity"/>
    <property type="evidence" value="ECO:0007669"/>
    <property type="project" value="UniProtKB-UniRule"/>
</dbReference>
<dbReference type="PANTHER" id="PTHR13693">
    <property type="entry name" value="CLASS II AMINOTRANSFERASE/8-AMINO-7-OXONONANOATE SYNTHASE"/>
    <property type="match status" value="1"/>
</dbReference>
<organism evidence="13 14">
    <name type="scientific">Paenibacillus selenitireducens</name>
    <dbReference type="NCBI Taxonomy" id="1324314"/>
    <lineage>
        <taxon>Bacteria</taxon>
        <taxon>Bacillati</taxon>
        <taxon>Bacillota</taxon>
        <taxon>Bacilli</taxon>
        <taxon>Bacillales</taxon>
        <taxon>Paenibacillaceae</taxon>
        <taxon>Paenibacillus</taxon>
    </lineage>
</organism>
<comment type="similarity">
    <text evidence="4 11">Belongs to the class-II pyridoxal-phosphate-dependent aminotransferase family. BioF subfamily.</text>
</comment>
<dbReference type="UniPathway" id="UPA00078"/>
<dbReference type="InterPro" id="IPR015424">
    <property type="entry name" value="PyrdxlP-dep_Trfase"/>
</dbReference>
<dbReference type="InterPro" id="IPR050087">
    <property type="entry name" value="AON_synthase_class-II"/>
</dbReference>
<dbReference type="InterPro" id="IPR001917">
    <property type="entry name" value="Aminotrans_II_pyridoxalP_BS"/>
</dbReference>
<dbReference type="GO" id="GO:0030170">
    <property type="term" value="F:pyridoxal phosphate binding"/>
    <property type="evidence" value="ECO:0007669"/>
    <property type="project" value="InterPro"/>
</dbReference>
<dbReference type="InterPro" id="IPR004723">
    <property type="entry name" value="AONS_Archaea/Proteobacteria"/>
</dbReference>
<dbReference type="AlphaFoldDB" id="A0A1T2X6M7"/>
<comment type="function">
    <text evidence="2 11">Catalyzes the decarboxylative condensation of pimeloyl-[acyl-carrier protein] and L-alanine to produce 8-amino-7-oxononanoate (AON), [acyl-carrier protein], and carbon dioxide.</text>
</comment>
<dbReference type="PROSITE" id="PS00599">
    <property type="entry name" value="AA_TRANSFER_CLASS_2"/>
    <property type="match status" value="1"/>
</dbReference>
<dbReference type="EC" id="2.3.1.47" evidence="11"/>
<dbReference type="Proteomes" id="UP000190188">
    <property type="component" value="Unassembled WGS sequence"/>
</dbReference>
<evidence type="ECO:0000256" key="8">
    <source>
        <dbReference type="ARBA" id="ARBA00022898"/>
    </source>
</evidence>
<feature type="domain" description="Aminotransferase class I/classII large" evidence="12">
    <location>
        <begin position="45"/>
        <end position="385"/>
    </location>
</feature>
<dbReference type="Gene3D" id="3.90.1150.10">
    <property type="entry name" value="Aspartate Aminotransferase, domain 1"/>
    <property type="match status" value="1"/>
</dbReference>
<comment type="subunit">
    <text evidence="5 11">Homodimer.</text>
</comment>
<comment type="catalytic activity">
    <reaction evidence="9 11">
        <text>6-carboxyhexanoyl-[ACP] + L-alanine + H(+) = (8S)-8-amino-7-oxononanoate + holo-[ACP] + CO2</text>
        <dbReference type="Rhea" id="RHEA:42288"/>
        <dbReference type="Rhea" id="RHEA-COMP:9685"/>
        <dbReference type="Rhea" id="RHEA-COMP:9955"/>
        <dbReference type="ChEBI" id="CHEBI:15378"/>
        <dbReference type="ChEBI" id="CHEBI:16526"/>
        <dbReference type="ChEBI" id="CHEBI:57972"/>
        <dbReference type="ChEBI" id="CHEBI:64479"/>
        <dbReference type="ChEBI" id="CHEBI:78846"/>
        <dbReference type="ChEBI" id="CHEBI:149468"/>
        <dbReference type="EC" id="2.3.1.47"/>
    </reaction>
</comment>
<evidence type="ECO:0000256" key="9">
    <source>
        <dbReference type="ARBA" id="ARBA00047715"/>
    </source>
</evidence>
<evidence type="ECO:0000256" key="10">
    <source>
        <dbReference type="PIRSR" id="PIRSR604723-51"/>
    </source>
</evidence>
<dbReference type="PANTHER" id="PTHR13693:SF100">
    <property type="entry name" value="8-AMINO-7-OXONONANOATE SYNTHASE"/>
    <property type="match status" value="1"/>
</dbReference>
<evidence type="ECO:0000256" key="4">
    <source>
        <dbReference type="ARBA" id="ARBA00010008"/>
    </source>
</evidence>
<dbReference type="Pfam" id="PF00155">
    <property type="entry name" value="Aminotran_1_2"/>
    <property type="match status" value="1"/>
</dbReference>
<name>A0A1T2X6M7_9BACL</name>
<evidence type="ECO:0000313" key="14">
    <source>
        <dbReference type="Proteomes" id="UP000190188"/>
    </source>
</evidence>
<evidence type="ECO:0000256" key="3">
    <source>
        <dbReference type="ARBA" id="ARBA00004746"/>
    </source>
</evidence>
<keyword evidence="8 10" id="KW-0663">Pyridoxal phosphate</keyword>
<dbReference type="SUPFAM" id="SSF53383">
    <property type="entry name" value="PLP-dependent transferases"/>
    <property type="match status" value="1"/>
</dbReference>
<dbReference type="NCBIfam" id="TIGR00858">
    <property type="entry name" value="bioF"/>
    <property type="match status" value="1"/>
</dbReference>
<feature type="modified residue" description="N6-(pyridoxal phosphate)lysine" evidence="10">
    <location>
        <position position="243"/>
    </location>
</feature>
<evidence type="ECO:0000256" key="2">
    <source>
        <dbReference type="ARBA" id="ARBA00002513"/>
    </source>
</evidence>
<evidence type="ECO:0000256" key="11">
    <source>
        <dbReference type="RuleBase" id="RU003693"/>
    </source>
</evidence>
<evidence type="ECO:0000256" key="5">
    <source>
        <dbReference type="ARBA" id="ARBA00011738"/>
    </source>
</evidence>
<dbReference type="STRING" id="1324314.BVG16_19515"/>
<sequence length="395" mass="43858">MQETNAKWSWMQEELDRLERDHLTRKLVPAILQPQGWMERGGRRLLNLASNDYLGFASEGSSIGMHAEFGENMRSGAGASRLIVGNDPIYEQFEQELAAFKGTESALIFSSGYMANAGVIPALVGRHDMVYSDRLNHASIVDGILLSRAKHVRFRHRDLDQLEHQLLKAPKGCRKLLITDALFSMDGTMAPLQELVFLKDKYGAILMVDEAHSGGIYGEAGQGLVHAMHLQDQVEIQMGTFSKAYGGYGAYIAGDAVLTTYLVNRARTLIYNTALPPMVLHAVRTNWIRAQQESWRREQLVHRAHKFRTDLQAAGFHTGDSESHIIPLIIGDNARAVAFSQALQDVGIASVAIRPPTVPEGSARLRFTVMAAHREKDLCWAVEQITAAGKQMELI</sequence>
<proteinExistence type="inferred from homology"/>
<dbReference type="RefSeq" id="WP_233147104.1">
    <property type="nucleotide sequence ID" value="NZ_MSZX01000008.1"/>
</dbReference>
<protein>
    <recommendedName>
        <fullName evidence="11">8-amino-7-ketopelargonate synthase</fullName>
        <ecNumber evidence="11">2.3.1.47</ecNumber>
    </recommendedName>
</protein>
<evidence type="ECO:0000256" key="6">
    <source>
        <dbReference type="ARBA" id="ARBA00022679"/>
    </source>
</evidence>
<dbReference type="EMBL" id="MSZX01000008">
    <property type="protein sequence ID" value="OPA75538.1"/>
    <property type="molecule type" value="Genomic_DNA"/>
</dbReference>
<reference evidence="13 14" key="1">
    <citation type="submission" date="2017-01" db="EMBL/GenBank/DDBJ databases">
        <title>Genome analysis of Paenibacillus selenitrireducens ES3-24.</title>
        <authorList>
            <person name="Xu D."/>
            <person name="Yao R."/>
            <person name="Zheng S."/>
        </authorList>
    </citation>
    <scope>NUCLEOTIDE SEQUENCE [LARGE SCALE GENOMIC DNA]</scope>
    <source>
        <strain evidence="13 14">ES3-24</strain>
    </source>
</reference>